<evidence type="ECO:0000256" key="3">
    <source>
        <dbReference type="ARBA" id="ARBA00004496"/>
    </source>
</evidence>
<name>A0A937XEW8_UNCW3</name>
<keyword evidence="8 16" id="KW-0274">FAD</keyword>
<sequence>MHDWRRDLGEAVAGCSAEVRFAEPLAQHTTFRVGGLADAWVLVRDRKALERVLSVCRTTGVRTWLLGRGSNVLVSDQGLRGVVFSLGGELAEVRRRTSEDGRPGTELVCGGGAALDAVAATAEKEGLVGVEFLAGIPGTVGGGLHSNAGAFERSLGDVVSGVVALDAEGSESIVSGTQIHREYRRPMIETGLLVLEVMMELETGNPEPAAAIRERRWAKHPTEPSAGSFFRNPEKNGERIPAGKLIEQCGLKGRAIGGAQVSEKHANFIVNTGRAKFSDVYELVQVIKATVEARTGILLEEEVQYLPGPNGGSSPDAEIRTQTSGSGVANGR</sequence>
<dbReference type="Gene3D" id="3.30.43.10">
    <property type="entry name" value="Uridine Diphospho-n-acetylenolpyruvylglucosamine Reductase, domain 2"/>
    <property type="match status" value="1"/>
</dbReference>
<feature type="active site" evidence="16">
    <location>
        <position position="302"/>
    </location>
</feature>
<dbReference type="InterPro" id="IPR016169">
    <property type="entry name" value="FAD-bd_PCMH_sub2"/>
</dbReference>
<feature type="region of interest" description="Disordered" evidence="17">
    <location>
        <begin position="306"/>
        <end position="332"/>
    </location>
</feature>
<comment type="function">
    <text evidence="2 16">Cell wall formation.</text>
</comment>
<dbReference type="NCBIfam" id="TIGR00179">
    <property type="entry name" value="murB"/>
    <property type="match status" value="1"/>
</dbReference>
<evidence type="ECO:0000256" key="12">
    <source>
        <dbReference type="ARBA" id="ARBA00023002"/>
    </source>
</evidence>
<evidence type="ECO:0000256" key="6">
    <source>
        <dbReference type="ARBA" id="ARBA00022618"/>
    </source>
</evidence>
<keyword evidence="14 16" id="KW-0961">Cell wall biogenesis/degradation</keyword>
<dbReference type="InterPro" id="IPR006094">
    <property type="entry name" value="Oxid_FAD_bind_N"/>
</dbReference>
<comment type="cofactor">
    <cofactor evidence="1 16">
        <name>FAD</name>
        <dbReference type="ChEBI" id="CHEBI:57692"/>
    </cofactor>
</comment>
<evidence type="ECO:0000313" key="20">
    <source>
        <dbReference type="Proteomes" id="UP000779900"/>
    </source>
</evidence>
<evidence type="ECO:0000256" key="16">
    <source>
        <dbReference type="HAMAP-Rule" id="MF_00037"/>
    </source>
</evidence>
<dbReference type="PROSITE" id="PS51387">
    <property type="entry name" value="FAD_PCMH"/>
    <property type="match status" value="1"/>
</dbReference>
<comment type="caution">
    <text evidence="19">The sequence shown here is derived from an EMBL/GenBank/DDBJ whole genome shotgun (WGS) entry which is preliminary data.</text>
</comment>
<dbReference type="GO" id="GO:0071555">
    <property type="term" value="P:cell wall organization"/>
    <property type="evidence" value="ECO:0007669"/>
    <property type="project" value="UniProtKB-KW"/>
</dbReference>
<reference evidence="19" key="1">
    <citation type="submission" date="2019-03" db="EMBL/GenBank/DDBJ databases">
        <title>Lake Tanganyika Metagenome-Assembled Genomes (MAGs).</title>
        <authorList>
            <person name="Tran P."/>
        </authorList>
    </citation>
    <scope>NUCLEOTIDE SEQUENCE</scope>
    <source>
        <strain evidence="19">K_DeepCast_150m_m2_040</strain>
    </source>
</reference>
<keyword evidence="13 16" id="KW-0131">Cell cycle</keyword>
<comment type="similarity">
    <text evidence="16">Belongs to the MurB family.</text>
</comment>
<evidence type="ECO:0000256" key="14">
    <source>
        <dbReference type="ARBA" id="ARBA00023316"/>
    </source>
</evidence>
<dbReference type="GO" id="GO:0008762">
    <property type="term" value="F:UDP-N-acetylmuramate dehydrogenase activity"/>
    <property type="evidence" value="ECO:0007669"/>
    <property type="project" value="UniProtKB-UniRule"/>
</dbReference>
<evidence type="ECO:0000256" key="4">
    <source>
        <dbReference type="ARBA" id="ARBA00004752"/>
    </source>
</evidence>
<keyword evidence="9 16" id="KW-0521">NADP</keyword>
<dbReference type="GO" id="GO:0071949">
    <property type="term" value="F:FAD binding"/>
    <property type="evidence" value="ECO:0007669"/>
    <property type="project" value="InterPro"/>
</dbReference>
<evidence type="ECO:0000256" key="8">
    <source>
        <dbReference type="ARBA" id="ARBA00022827"/>
    </source>
</evidence>
<dbReference type="EMBL" id="VGIR01000062">
    <property type="protein sequence ID" value="MBM3332133.1"/>
    <property type="molecule type" value="Genomic_DNA"/>
</dbReference>
<keyword evidence="5 16" id="KW-0963">Cytoplasm</keyword>
<evidence type="ECO:0000259" key="18">
    <source>
        <dbReference type="PROSITE" id="PS51387"/>
    </source>
</evidence>
<dbReference type="Proteomes" id="UP000779900">
    <property type="component" value="Unassembled WGS sequence"/>
</dbReference>
<feature type="compositionally biased region" description="Polar residues" evidence="17">
    <location>
        <begin position="320"/>
        <end position="332"/>
    </location>
</feature>
<comment type="catalytic activity">
    <reaction evidence="15 16">
        <text>UDP-N-acetyl-alpha-D-muramate + NADP(+) = UDP-N-acetyl-3-O-(1-carboxyvinyl)-alpha-D-glucosamine + NADPH + H(+)</text>
        <dbReference type="Rhea" id="RHEA:12248"/>
        <dbReference type="ChEBI" id="CHEBI:15378"/>
        <dbReference type="ChEBI" id="CHEBI:57783"/>
        <dbReference type="ChEBI" id="CHEBI:58349"/>
        <dbReference type="ChEBI" id="CHEBI:68483"/>
        <dbReference type="ChEBI" id="CHEBI:70757"/>
        <dbReference type="EC" id="1.3.1.98"/>
    </reaction>
</comment>
<dbReference type="InterPro" id="IPR011601">
    <property type="entry name" value="MurB_C"/>
</dbReference>
<keyword evidence="11 16" id="KW-0573">Peptidoglycan synthesis</keyword>
<comment type="subcellular location">
    <subcellularLocation>
        <location evidence="3 16">Cytoplasm</location>
    </subcellularLocation>
</comment>
<evidence type="ECO:0000256" key="17">
    <source>
        <dbReference type="SAM" id="MobiDB-lite"/>
    </source>
</evidence>
<dbReference type="GO" id="GO:0051301">
    <property type="term" value="P:cell division"/>
    <property type="evidence" value="ECO:0007669"/>
    <property type="project" value="UniProtKB-KW"/>
</dbReference>
<dbReference type="HAMAP" id="MF_00037">
    <property type="entry name" value="MurB"/>
    <property type="match status" value="1"/>
</dbReference>
<dbReference type="EC" id="1.3.1.98" evidence="16"/>
<dbReference type="Gene3D" id="3.30.465.10">
    <property type="match status" value="1"/>
</dbReference>
<dbReference type="PANTHER" id="PTHR21071">
    <property type="entry name" value="UDP-N-ACETYLENOLPYRUVOYLGLUCOSAMINE REDUCTASE"/>
    <property type="match status" value="1"/>
</dbReference>
<keyword evidence="10 16" id="KW-0133">Cell shape</keyword>
<evidence type="ECO:0000256" key="13">
    <source>
        <dbReference type="ARBA" id="ARBA00023306"/>
    </source>
</evidence>
<evidence type="ECO:0000256" key="7">
    <source>
        <dbReference type="ARBA" id="ARBA00022630"/>
    </source>
</evidence>
<evidence type="ECO:0000256" key="11">
    <source>
        <dbReference type="ARBA" id="ARBA00022984"/>
    </source>
</evidence>
<dbReference type="Pfam" id="PF02873">
    <property type="entry name" value="MurB_C"/>
    <property type="match status" value="1"/>
</dbReference>
<feature type="active site" evidence="16">
    <location>
        <position position="184"/>
    </location>
</feature>
<evidence type="ECO:0000256" key="5">
    <source>
        <dbReference type="ARBA" id="ARBA00022490"/>
    </source>
</evidence>
<dbReference type="GO" id="GO:0009252">
    <property type="term" value="P:peptidoglycan biosynthetic process"/>
    <property type="evidence" value="ECO:0007669"/>
    <property type="project" value="UniProtKB-UniRule"/>
</dbReference>
<dbReference type="PANTHER" id="PTHR21071:SF4">
    <property type="entry name" value="UDP-N-ACETYLENOLPYRUVOYLGLUCOSAMINE REDUCTASE"/>
    <property type="match status" value="1"/>
</dbReference>
<evidence type="ECO:0000313" key="19">
    <source>
        <dbReference type="EMBL" id="MBM3332133.1"/>
    </source>
</evidence>
<dbReference type="InterPro" id="IPR016167">
    <property type="entry name" value="FAD-bd_PCMH_sub1"/>
</dbReference>
<feature type="active site" description="Proton donor" evidence="16">
    <location>
        <position position="228"/>
    </location>
</feature>
<dbReference type="NCBIfam" id="NF010480">
    <property type="entry name" value="PRK13905.1"/>
    <property type="match status" value="1"/>
</dbReference>
<dbReference type="Pfam" id="PF01565">
    <property type="entry name" value="FAD_binding_4"/>
    <property type="match status" value="1"/>
</dbReference>
<gene>
    <name evidence="16 19" type="primary">murB</name>
    <name evidence="19" type="ORF">FJY68_09865</name>
</gene>
<dbReference type="InterPro" id="IPR003170">
    <property type="entry name" value="MurB"/>
</dbReference>
<dbReference type="GO" id="GO:0005829">
    <property type="term" value="C:cytosol"/>
    <property type="evidence" value="ECO:0007669"/>
    <property type="project" value="TreeGrafter"/>
</dbReference>
<dbReference type="Gene3D" id="3.90.78.10">
    <property type="entry name" value="UDP-N-acetylenolpyruvoylglucosamine reductase, C-terminal domain"/>
    <property type="match status" value="1"/>
</dbReference>
<dbReference type="GO" id="GO:0008360">
    <property type="term" value="P:regulation of cell shape"/>
    <property type="evidence" value="ECO:0007669"/>
    <property type="project" value="UniProtKB-KW"/>
</dbReference>
<evidence type="ECO:0000256" key="1">
    <source>
        <dbReference type="ARBA" id="ARBA00001974"/>
    </source>
</evidence>
<feature type="domain" description="FAD-binding PCMH-type" evidence="18">
    <location>
        <begin position="33"/>
        <end position="204"/>
    </location>
</feature>
<keyword evidence="7 16" id="KW-0285">Flavoprotein</keyword>
<dbReference type="InterPro" id="IPR036318">
    <property type="entry name" value="FAD-bd_PCMH-like_sf"/>
</dbReference>
<keyword evidence="6 16" id="KW-0132">Cell division</keyword>
<keyword evidence="12 16" id="KW-0560">Oxidoreductase</keyword>
<dbReference type="SUPFAM" id="SSF56194">
    <property type="entry name" value="Uridine diphospho-N-Acetylenolpyruvylglucosamine reductase, MurB, C-terminal domain"/>
    <property type="match status" value="1"/>
</dbReference>
<comment type="pathway">
    <text evidence="4 16">Cell wall biogenesis; peptidoglycan biosynthesis.</text>
</comment>
<evidence type="ECO:0000256" key="15">
    <source>
        <dbReference type="ARBA" id="ARBA00048914"/>
    </source>
</evidence>
<proteinExistence type="inferred from homology"/>
<evidence type="ECO:0000256" key="9">
    <source>
        <dbReference type="ARBA" id="ARBA00022857"/>
    </source>
</evidence>
<dbReference type="AlphaFoldDB" id="A0A937XEW8"/>
<dbReference type="SUPFAM" id="SSF56176">
    <property type="entry name" value="FAD-binding/transporter-associated domain-like"/>
    <property type="match status" value="1"/>
</dbReference>
<evidence type="ECO:0000256" key="10">
    <source>
        <dbReference type="ARBA" id="ARBA00022960"/>
    </source>
</evidence>
<dbReference type="InterPro" id="IPR016166">
    <property type="entry name" value="FAD-bd_PCMH"/>
</dbReference>
<evidence type="ECO:0000256" key="2">
    <source>
        <dbReference type="ARBA" id="ARBA00003921"/>
    </source>
</evidence>
<accession>A0A937XEW8</accession>
<protein>
    <recommendedName>
        <fullName evidence="16">UDP-N-acetylenolpyruvoylglucosamine reductase</fullName>
        <ecNumber evidence="16">1.3.1.98</ecNumber>
    </recommendedName>
    <alternativeName>
        <fullName evidence="16">UDP-N-acetylmuramate dehydrogenase</fullName>
    </alternativeName>
</protein>
<organism evidence="19 20">
    <name type="scientific">candidate division WOR-3 bacterium</name>
    <dbReference type="NCBI Taxonomy" id="2052148"/>
    <lineage>
        <taxon>Bacteria</taxon>
        <taxon>Bacteria division WOR-3</taxon>
    </lineage>
</organism>
<dbReference type="InterPro" id="IPR036635">
    <property type="entry name" value="MurB_C_sf"/>
</dbReference>